<feature type="domain" description="LRRCT" evidence="5">
    <location>
        <begin position="477"/>
        <end position="530"/>
    </location>
</feature>
<dbReference type="PANTHER" id="PTHR45617">
    <property type="entry name" value="LEUCINE RICH REPEAT FAMILY PROTEIN"/>
    <property type="match status" value="1"/>
</dbReference>
<keyword evidence="1" id="KW-0433">Leucine-rich repeat</keyword>
<evidence type="ECO:0000256" key="1">
    <source>
        <dbReference type="ARBA" id="ARBA00022614"/>
    </source>
</evidence>
<dbReference type="InterPro" id="IPR003591">
    <property type="entry name" value="Leu-rich_rpt_typical-subtyp"/>
</dbReference>
<dbReference type="InterPro" id="IPR000483">
    <property type="entry name" value="Cys-rich_flank_reg_C"/>
</dbReference>
<accession>A0A0N5ALN3</accession>
<protein>
    <submittedName>
        <fullName evidence="7">LRRCT domain-containing protein</fullName>
    </submittedName>
</protein>
<keyword evidence="4" id="KW-0812">Transmembrane</keyword>
<reference evidence="7" key="1">
    <citation type="submission" date="2017-02" db="UniProtKB">
        <authorList>
            <consortium name="WormBaseParasite"/>
        </authorList>
    </citation>
    <scope>IDENTIFICATION</scope>
</reference>
<evidence type="ECO:0000256" key="2">
    <source>
        <dbReference type="ARBA" id="ARBA00022729"/>
    </source>
</evidence>
<organism evidence="6 7">
    <name type="scientific">Syphacia muris</name>
    <dbReference type="NCBI Taxonomy" id="451379"/>
    <lineage>
        <taxon>Eukaryota</taxon>
        <taxon>Metazoa</taxon>
        <taxon>Ecdysozoa</taxon>
        <taxon>Nematoda</taxon>
        <taxon>Chromadorea</taxon>
        <taxon>Rhabditida</taxon>
        <taxon>Spirurina</taxon>
        <taxon>Oxyuridomorpha</taxon>
        <taxon>Oxyuroidea</taxon>
        <taxon>Oxyuridae</taxon>
        <taxon>Syphacia</taxon>
    </lineage>
</organism>
<sequence length="652" mass="75001">MYFLIFAIVNSVYAIIIHGTPKVFAENARISSSNSDFNYLKNNKIPDGVIDYFYWRRNQSKWFSCLNDCDCMEDETNADITVSCYSGNMNQSSLTRVIRESPMNLTSLIIEAPETKPNRFFWDDNLNRFHKLRVLRLINCGIPALSHAIRLPQLETLDLRRNKIERISFDMFTDLPNLKAVDLSANQLRVLPTGVFGYLMRLENLSLAYNNITELPINLLHDKQHFRSLHLDGNKISIKNLNDFFRDIQHLERLELNYCELETIDKLSLNSLKQLQRVGLAGNMIDKIPIKLLQDLSQLRTLDLNDNEIERITAVSSANWTGNLRQLFLAHNKLSFREDFKNIADYGTVEELDLSYNDLKTFSSADLGALQSVVKVLHLSGNQLMNIQQCLTQNLTALRVLHLADNGITDLPHKLPEEFAQLTVLNISQNGIYHLPYTYQQFPALKQLDISKNRFFSLHLQFETFLNHLDEVYLYKNPWDCGCNTDALKRHMSKRYNIRQKLRYDDTKCMTPESLRGTLILNLDQITDCAVLFGARYGFTQATELGVLVALLLAITLLISLIILFVYYKREQRQKVSSCNFVQQLLIVYTFDLQISYMDSNRSHSRTALTQLNRSSSSTTEPLTPNTSFEISSKICHQSIPPPPPPPLLSAY</sequence>
<dbReference type="WBParaSite" id="SMUV_0000545801-mRNA-1">
    <property type="protein sequence ID" value="SMUV_0000545801-mRNA-1"/>
    <property type="gene ID" value="SMUV_0000545801"/>
</dbReference>
<name>A0A0N5ALN3_9BILA</name>
<dbReference type="Gene3D" id="3.80.10.10">
    <property type="entry name" value="Ribonuclease Inhibitor"/>
    <property type="match status" value="2"/>
</dbReference>
<dbReference type="PROSITE" id="PS51450">
    <property type="entry name" value="LRR"/>
    <property type="match status" value="3"/>
</dbReference>
<proteinExistence type="predicted"/>
<feature type="transmembrane region" description="Helical" evidence="4">
    <location>
        <begin position="545"/>
        <end position="568"/>
    </location>
</feature>
<keyword evidence="6" id="KW-1185">Reference proteome</keyword>
<keyword evidence="2" id="KW-0732">Signal</keyword>
<evidence type="ECO:0000256" key="4">
    <source>
        <dbReference type="SAM" id="Phobius"/>
    </source>
</evidence>
<evidence type="ECO:0000256" key="3">
    <source>
        <dbReference type="ARBA" id="ARBA00022737"/>
    </source>
</evidence>
<dbReference type="Pfam" id="PF13855">
    <property type="entry name" value="LRR_8"/>
    <property type="match status" value="3"/>
</dbReference>
<evidence type="ECO:0000313" key="6">
    <source>
        <dbReference type="Proteomes" id="UP000046393"/>
    </source>
</evidence>
<dbReference type="PANTHER" id="PTHR45617:SF169">
    <property type="entry name" value="LRRCT DOMAIN-CONTAINING PROTEIN"/>
    <property type="match status" value="1"/>
</dbReference>
<dbReference type="AlphaFoldDB" id="A0A0N5ALN3"/>
<dbReference type="SMART" id="SM00082">
    <property type="entry name" value="LRRCT"/>
    <property type="match status" value="1"/>
</dbReference>
<dbReference type="SUPFAM" id="SSF52058">
    <property type="entry name" value="L domain-like"/>
    <property type="match status" value="1"/>
</dbReference>
<dbReference type="InterPro" id="IPR001611">
    <property type="entry name" value="Leu-rich_rpt"/>
</dbReference>
<keyword evidence="4" id="KW-0472">Membrane</keyword>
<keyword evidence="4" id="KW-1133">Transmembrane helix</keyword>
<evidence type="ECO:0000313" key="7">
    <source>
        <dbReference type="WBParaSite" id="SMUV_0000545801-mRNA-1"/>
    </source>
</evidence>
<evidence type="ECO:0000259" key="5">
    <source>
        <dbReference type="SMART" id="SM00082"/>
    </source>
</evidence>
<dbReference type="STRING" id="451379.A0A0N5ALN3"/>
<dbReference type="InterPro" id="IPR032675">
    <property type="entry name" value="LRR_dom_sf"/>
</dbReference>
<dbReference type="SMART" id="SM00369">
    <property type="entry name" value="LRR_TYP"/>
    <property type="match status" value="10"/>
</dbReference>
<dbReference type="Proteomes" id="UP000046393">
    <property type="component" value="Unplaced"/>
</dbReference>
<keyword evidence="3" id="KW-0677">Repeat</keyword>